<evidence type="ECO:0000259" key="2">
    <source>
        <dbReference type="Pfam" id="PF00857"/>
    </source>
</evidence>
<accession>A0ABN3H562</accession>
<dbReference type="Proteomes" id="UP001501170">
    <property type="component" value="Unassembled WGS sequence"/>
</dbReference>
<dbReference type="Gene3D" id="3.40.50.850">
    <property type="entry name" value="Isochorismatase-like"/>
    <property type="match status" value="1"/>
</dbReference>
<comment type="caution">
    <text evidence="3">The sequence shown here is derived from an EMBL/GenBank/DDBJ whole genome shotgun (WGS) entry which is preliminary data.</text>
</comment>
<dbReference type="GO" id="GO:0016787">
    <property type="term" value="F:hydrolase activity"/>
    <property type="evidence" value="ECO:0007669"/>
    <property type="project" value="UniProtKB-KW"/>
</dbReference>
<keyword evidence="1 3" id="KW-0378">Hydrolase</keyword>
<name>A0ABN3H562_9ACTN</name>
<dbReference type="SUPFAM" id="SSF52499">
    <property type="entry name" value="Isochorismatase-like hydrolases"/>
    <property type="match status" value="1"/>
</dbReference>
<dbReference type="PANTHER" id="PTHR43540">
    <property type="entry name" value="PEROXYUREIDOACRYLATE/UREIDOACRYLATE AMIDOHYDROLASE-RELATED"/>
    <property type="match status" value="1"/>
</dbReference>
<sequence>MPVTAVDRDAALIVIDLQKGLSGRDLAPHSFADVVERSAALTDAFSARGLPVVIVTVDAVPPGRTDLSGPPMEFPSGWSDSVAPFSDAPDAWRVTKRSPGAFTETPLHRLLRERGVTQVVVVGVSTSIGVEMTARQAYELGYNVTVALDACSDSEGSRHAYSAASVLPKVAETGSAADVIAALTRA</sequence>
<dbReference type="CDD" id="cd00431">
    <property type="entry name" value="cysteine_hydrolases"/>
    <property type="match status" value="1"/>
</dbReference>
<feature type="domain" description="Isochorismatase-like" evidence="2">
    <location>
        <begin position="10"/>
        <end position="177"/>
    </location>
</feature>
<protein>
    <submittedName>
        <fullName evidence="3">Hydrolase</fullName>
    </submittedName>
</protein>
<keyword evidence="4" id="KW-1185">Reference proteome</keyword>
<organism evidence="3 4">
    <name type="scientific">Gordonia cholesterolivorans</name>
    <dbReference type="NCBI Taxonomy" id="559625"/>
    <lineage>
        <taxon>Bacteria</taxon>
        <taxon>Bacillati</taxon>
        <taxon>Actinomycetota</taxon>
        <taxon>Actinomycetes</taxon>
        <taxon>Mycobacteriales</taxon>
        <taxon>Gordoniaceae</taxon>
        <taxon>Gordonia</taxon>
    </lineage>
</organism>
<evidence type="ECO:0000256" key="1">
    <source>
        <dbReference type="ARBA" id="ARBA00022801"/>
    </source>
</evidence>
<dbReference type="InterPro" id="IPR050272">
    <property type="entry name" value="Isochorismatase-like_hydrls"/>
</dbReference>
<dbReference type="EMBL" id="BAAARB010000002">
    <property type="protein sequence ID" value="GAA2369535.1"/>
    <property type="molecule type" value="Genomic_DNA"/>
</dbReference>
<dbReference type="RefSeq" id="WP_062366374.1">
    <property type="nucleotide sequence ID" value="NZ_BAAARB010000002.1"/>
</dbReference>
<dbReference type="PANTHER" id="PTHR43540:SF7">
    <property type="entry name" value="ISOCHORISMATASE FAMILY PROTEIN YECD"/>
    <property type="match status" value="1"/>
</dbReference>
<dbReference type="InterPro" id="IPR036380">
    <property type="entry name" value="Isochorismatase-like_sf"/>
</dbReference>
<reference evidence="3 4" key="1">
    <citation type="journal article" date="2019" name="Int. J. Syst. Evol. Microbiol.">
        <title>The Global Catalogue of Microorganisms (GCM) 10K type strain sequencing project: providing services to taxonomists for standard genome sequencing and annotation.</title>
        <authorList>
            <consortium name="The Broad Institute Genomics Platform"/>
            <consortium name="The Broad Institute Genome Sequencing Center for Infectious Disease"/>
            <person name="Wu L."/>
            <person name="Ma J."/>
        </authorList>
    </citation>
    <scope>NUCLEOTIDE SEQUENCE [LARGE SCALE GENOMIC DNA]</scope>
    <source>
        <strain evidence="3 4">JCM 16227</strain>
    </source>
</reference>
<evidence type="ECO:0000313" key="4">
    <source>
        <dbReference type="Proteomes" id="UP001501170"/>
    </source>
</evidence>
<dbReference type="InterPro" id="IPR000868">
    <property type="entry name" value="Isochorismatase-like_dom"/>
</dbReference>
<evidence type="ECO:0000313" key="3">
    <source>
        <dbReference type="EMBL" id="GAA2369535.1"/>
    </source>
</evidence>
<dbReference type="Pfam" id="PF00857">
    <property type="entry name" value="Isochorismatase"/>
    <property type="match status" value="1"/>
</dbReference>
<proteinExistence type="predicted"/>
<gene>
    <name evidence="3" type="ORF">GCM10009855_06060</name>
</gene>